<feature type="domain" description="Peptidoglycan binding-like" evidence="5">
    <location>
        <begin position="193"/>
        <end position="241"/>
    </location>
</feature>
<dbReference type="InterPro" id="IPR002477">
    <property type="entry name" value="Peptidoglycan-bd-like"/>
</dbReference>
<dbReference type="Proteomes" id="UP001165590">
    <property type="component" value="Unassembled WGS sequence"/>
</dbReference>
<dbReference type="InterPro" id="IPR036366">
    <property type="entry name" value="PGBDSf"/>
</dbReference>
<gene>
    <name evidence="6" type="ORF">K3769_40345</name>
</gene>
<organism evidence="6 7">
    <name type="scientific">Streptomyces ortus</name>
    <dbReference type="NCBI Taxonomy" id="2867268"/>
    <lineage>
        <taxon>Bacteria</taxon>
        <taxon>Bacillati</taxon>
        <taxon>Actinomycetota</taxon>
        <taxon>Actinomycetes</taxon>
        <taxon>Kitasatosporales</taxon>
        <taxon>Streptomycetaceae</taxon>
        <taxon>Streptomyces</taxon>
    </lineage>
</organism>
<evidence type="ECO:0000256" key="3">
    <source>
        <dbReference type="SAM" id="MobiDB-lite"/>
    </source>
</evidence>
<feature type="transmembrane region" description="Helical" evidence="4">
    <location>
        <begin position="59"/>
        <end position="81"/>
    </location>
</feature>
<name>A0ABT3VK79_9ACTN</name>
<keyword evidence="4" id="KW-1133">Transmembrane helix</keyword>
<feature type="region of interest" description="Disordered" evidence="3">
    <location>
        <begin position="313"/>
        <end position="344"/>
    </location>
</feature>
<proteinExistence type="predicted"/>
<protein>
    <submittedName>
        <fullName evidence="6">Peptidoglycan-binding protein</fullName>
    </submittedName>
</protein>
<reference evidence="6" key="1">
    <citation type="journal article" date="2022" name="bioRxiv">
        <title>Discovery and biosynthetic assessment of Streptomyces ortus sp nov. isolated from a deep-sea sponge.</title>
        <authorList>
            <person name="Williams S.E."/>
        </authorList>
    </citation>
    <scope>NUCLEOTIDE SEQUENCE</scope>
    <source>
        <strain evidence="6">A15ISP2-DRY2</strain>
    </source>
</reference>
<feature type="compositionally biased region" description="Gly residues" evidence="3">
    <location>
        <begin position="135"/>
        <end position="148"/>
    </location>
</feature>
<keyword evidence="4" id="KW-0812">Transmembrane</keyword>
<dbReference type="InterPro" id="IPR050465">
    <property type="entry name" value="UPF0194_transport"/>
</dbReference>
<accession>A0ABT3VK79</accession>
<feature type="region of interest" description="Disordered" evidence="3">
    <location>
        <begin position="79"/>
        <end position="150"/>
    </location>
</feature>
<comment type="caution">
    <text evidence="6">The sequence shown here is derived from an EMBL/GenBank/DDBJ whole genome shotgun (WGS) entry which is preliminary data.</text>
</comment>
<keyword evidence="2" id="KW-0175">Coiled coil</keyword>
<keyword evidence="7" id="KW-1185">Reference proteome</keyword>
<sequence>MTGREDGAVETAAPESAADVPGGELEPRTAALASFDGNGGAVEQPPPEGGRPRRRGMRIALIVACAVVVTVAAAGAATGVFGGGDGKTEATAPSGPPATAKVKRTTLTSSQTVDGQLGYGDTAAVQAPGSPGSAQSGGSGQGGGGAGSGIVTWMPSDGDTITRGQPVYKVDQRSVPLLYGSVPLYRTLKPGDSGSDVKMLEKNLRALGYRGFTVDDTYDYGTAAAVQKWQDKLGRSQTGEVRVGDALVAAGARRVAKGELAVGDTLAGDVLTWTGTDRVISVDLPVQYADLSKKGGAATVTLPDNTTVTAVVTDIGTPTSSKDSSDSSSAGGSGGSPGSGSSNATVPVELKVEDAEKIGAYQAASVSVEFASETRADVLAVPISALFALPGGGYAVEVVTGAKTEYRDVKLGTFGNGMVEVSGTGITAGTVVGVPK</sequence>
<dbReference type="Pfam" id="PF01471">
    <property type="entry name" value="PG_binding_1"/>
    <property type="match status" value="1"/>
</dbReference>
<evidence type="ECO:0000256" key="2">
    <source>
        <dbReference type="ARBA" id="ARBA00023054"/>
    </source>
</evidence>
<evidence type="ECO:0000313" key="7">
    <source>
        <dbReference type="Proteomes" id="UP001165590"/>
    </source>
</evidence>
<evidence type="ECO:0000259" key="5">
    <source>
        <dbReference type="Pfam" id="PF01471"/>
    </source>
</evidence>
<dbReference type="InterPro" id="IPR036365">
    <property type="entry name" value="PGBD-like_sf"/>
</dbReference>
<dbReference type="Gene3D" id="1.10.101.10">
    <property type="entry name" value="PGBD-like superfamily/PGBD"/>
    <property type="match status" value="1"/>
</dbReference>
<feature type="compositionally biased region" description="Low complexity" evidence="3">
    <location>
        <begin position="316"/>
        <end position="330"/>
    </location>
</feature>
<dbReference type="Gene3D" id="2.40.420.20">
    <property type="match status" value="1"/>
</dbReference>
<dbReference type="SUPFAM" id="SSF47090">
    <property type="entry name" value="PGBD-like"/>
    <property type="match status" value="1"/>
</dbReference>
<feature type="compositionally biased region" description="Polar residues" evidence="3">
    <location>
        <begin position="105"/>
        <end position="114"/>
    </location>
</feature>
<dbReference type="EMBL" id="JAIFZO010000002">
    <property type="protein sequence ID" value="MCX4238921.1"/>
    <property type="molecule type" value="Genomic_DNA"/>
</dbReference>
<comment type="subcellular location">
    <subcellularLocation>
        <location evidence="1">Cell envelope</location>
    </subcellularLocation>
</comment>
<evidence type="ECO:0000313" key="6">
    <source>
        <dbReference type="EMBL" id="MCX4238921.1"/>
    </source>
</evidence>
<keyword evidence="4" id="KW-0472">Membrane</keyword>
<feature type="region of interest" description="Disordered" evidence="3">
    <location>
        <begin position="1"/>
        <end position="53"/>
    </location>
</feature>
<evidence type="ECO:0000256" key="1">
    <source>
        <dbReference type="ARBA" id="ARBA00004196"/>
    </source>
</evidence>
<dbReference type="RefSeq" id="WP_267031176.1">
    <property type="nucleotide sequence ID" value="NZ_JAIFZO010000002.1"/>
</dbReference>
<dbReference type="PANTHER" id="PTHR32347">
    <property type="entry name" value="EFFLUX SYSTEM COMPONENT YKNX-RELATED"/>
    <property type="match status" value="1"/>
</dbReference>
<evidence type="ECO:0000256" key="4">
    <source>
        <dbReference type="SAM" id="Phobius"/>
    </source>
</evidence>